<evidence type="ECO:0000313" key="5">
    <source>
        <dbReference type="Proteomes" id="UP000220922"/>
    </source>
</evidence>
<dbReference type="Pfam" id="PF12419">
    <property type="entry name" value="DUF3670"/>
    <property type="match status" value="1"/>
</dbReference>
<dbReference type="AlphaFoldDB" id="A0A2H3LAW3"/>
<gene>
    <name evidence="4" type="ORF">A9Q02_12110</name>
</gene>
<dbReference type="InterPro" id="IPR027417">
    <property type="entry name" value="P-loop_NTPase"/>
</dbReference>
<dbReference type="RefSeq" id="WP_097651849.1">
    <property type="nucleotide sequence ID" value="NZ_LYXE01000069.1"/>
</dbReference>
<dbReference type="SMART" id="SM00487">
    <property type="entry name" value="DEXDc"/>
    <property type="match status" value="1"/>
</dbReference>
<evidence type="ECO:0008006" key="6">
    <source>
        <dbReference type="Google" id="ProtNLM"/>
    </source>
</evidence>
<evidence type="ECO:0000256" key="1">
    <source>
        <dbReference type="ARBA" id="ARBA00022801"/>
    </source>
</evidence>
<evidence type="ECO:0000313" key="4">
    <source>
        <dbReference type="EMBL" id="PDV99528.1"/>
    </source>
</evidence>
<keyword evidence="1" id="KW-0378">Hydrolase</keyword>
<sequence length="1029" mass="114505">MTAIFHGTWLVAERLFFFWGEQATPSVRRSRRARVQMHPFQLVTDALYEQVASLPSCATLPPDRDRIIWLPTLGRMPLPLRELRNAGVEAPEGQPRLASWRIRGLLLTPVQALELLLELAHRHDLGADLQAWRAGALLAMEVVAGQQILPALVREGPRVRAFWQPRPVPATAAKVAALARALPPLCRAFVDRVEAAPAPRALVDSFLATMADAAIRDLAAADAATAQKLESWRQAPMTPGTAWMTALLGPDPVLKLAGPPAEELLKAWQEWVGPEHVAGDEIFRITFRLEPPADPVAPWSLKYLLQAVDDPSLLVSATQIWRERGQEFTFLDRRFAQPQERLLRGLGFAARFVPAIERSLHSKAPEAANLTINEAFAFLKDAAPLLEQSGFGMLVPAWWGGAGRLRARARTTPTEGKRRKAERSELPGHLSFESMVSFRWELSVGDHPIDRAEFEQLVALKQPLVQVRGEWIVLDPEQARQALTLFEQGGQMTVAEALRMGLGGATEPLPGGVAFGGLEADGALGELLRDLSSSQQLEELPQPDDLHGELRPYQRRGFSWLSFMRRYSLGACLADDMGLGKTLQTIALLLHERATRPAGGPTLLICPTSVVGNWQREVARFAPALRVLVHQGVGRLRGKELAAAVADYDLVVTSYQLLTRDRESLTPIRWRLAVLDEAQNIKNSDTRQAQAARALRAETRIALTGTPVENRLTELWSIMAFLNPGYLGGETEFRRTFARPIERTGDAQVAERLRRLTGPFILRRLKSDPTIISDLPDKIEMKIYVPLTREQATLYEATVRDALEQIELADSEGEQARRRGLVLAMLTRLKQICNHPSHFLKDGSALEGRSGKLMRLEEMLEEVLAADDRALIFTQFAEMGHLLTAHLAEQLHTQTLFLHGGTPARERDAMVRRFQAAEGPPILLLSLKAGGTGLNLTHANHVFHFDRWWNPAVEDQATDRAFRIGQIRNVQVHKFVCSGTLEEKIDAMIESKRNLVAQVLGTGESWLTELNTDQLRELVALRQEEVSDA</sequence>
<dbReference type="InterPro" id="IPR000330">
    <property type="entry name" value="SNF2_N"/>
</dbReference>
<dbReference type="InterPro" id="IPR001650">
    <property type="entry name" value="Helicase_C-like"/>
</dbReference>
<keyword evidence="5" id="KW-1185">Reference proteome</keyword>
<dbReference type="PANTHER" id="PTHR10799">
    <property type="entry name" value="SNF2/RAD54 HELICASE FAMILY"/>
    <property type="match status" value="1"/>
</dbReference>
<dbReference type="Gene3D" id="3.40.50.300">
    <property type="entry name" value="P-loop containing nucleotide triphosphate hydrolases"/>
    <property type="match status" value="1"/>
</dbReference>
<dbReference type="GO" id="GO:0016787">
    <property type="term" value="F:hydrolase activity"/>
    <property type="evidence" value="ECO:0007669"/>
    <property type="project" value="UniProtKB-KW"/>
</dbReference>
<accession>A0A2H3LAW3</accession>
<dbReference type="FunFam" id="3.40.50.300:FF:000533">
    <property type="entry name" value="Helicase, Snf2 family"/>
    <property type="match status" value="1"/>
</dbReference>
<evidence type="ECO:0000259" key="3">
    <source>
        <dbReference type="PROSITE" id="PS51194"/>
    </source>
</evidence>
<dbReference type="Proteomes" id="UP000220922">
    <property type="component" value="Unassembled WGS sequence"/>
</dbReference>
<dbReference type="CDD" id="cd18012">
    <property type="entry name" value="DEXQc_arch_SWI2_SNF2"/>
    <property type="match status" value="1"/>
</dbReference>
<comment type="caution">
    <text evidence="4">The sequence shown here is derived from an EMBL/GenBank/DDBJ whole genome shotgun (WGS) entry which is preliminary data.</text>
</comment>
<dbReference type="EMBL" id="LYXE01000069">
    <property type="protein sequence ID" value="PDV99528.1"/>
    <property type="molecule type" value="Genomic_DNA"/>
</dbReference>
<evidence type="ECO:0000259" key="2">
    <source>
        <dbReference type="PROSITE" id="PS51192"/>
    </source>
</evidence>
<dbReference type="Pfam" id="PF00271">
    <property type="entry name" value="Helicase_C"/>
    <property type="match status" value="1"/>
</dbReference>
<dbReference type="InterPro" id="IPR014001">
    <property type="entry name" value="Helicase_ATP-bd"/>
</dbReference>
<feature type="domain" description="Helicase ATP-binding" evidence="2">
    <location>
        <begin position="562"/>
        <end position="725"/>
    </location>
</feature>
<dbReference type="GO" id="GO:0005524">
    <property type="term" value="F:ATP binding"/>
    <property type="evidence" value="ECO:0007669"/>
    <property type="project" value="InterPro"/>
</dbReference>
<dbReference type="PROSITE" id="PS51192">
    <property type="entry name" value="HELICASE_ATP_BIND_1"/>
    <property type="match status" value="1"/>
</dbReference>
<dbReference type="Gene3D" id="3.40.50.10810">
    <property type="entry name" value="Tandem AAA-ATPase domain"/>
    <property type="match status" value="1"/>
</dbReference>
<organism evidence="4 5">
    <name type="scientific">Candidatus Chloroploca asiatica</name>
    <dbReference type="NCBI Taxonomy" id="1506545"/>
    <lineage>
        <taxon>Bacteria</taxon>
        <taxon>Bacillati</taxon>
        <taxon>Chloroflexota</taxon>
        <taxon>Chloroflexia</taxon>
        <taxon>Chloroflexales</taxon>
        <taxon>Chloroflexineae</taxon>
        <taxon>Oscillochloridaceae</taxon>
        <taxon>Candidatus Chloroploca</taxon>
    </lineage>
</organism>
<dbReference type="InterPro" id="IPR038718">
    <property type="entry name" value="SNF2-like_sf"/>
</dbReference>
<dbReference type="SMART" id="SM00490">
    <property type="entry name" value="HELICc"/>
    <property type="match status" value="1"/>
</dbReference>
<proteinExistence type="predicted"/>
<dbReference type="Pfam" id="PF00176">
    <property type="entry name" value="SNF2-rel_dom"/>
    <property type="match status" value="1"/>
</dbReference>
<dbReference type="PROSITE" id="PS51194">
    <property type="entry name" value="HELICASE_CTER"/>
    <property type="match status" value="1"/>
</dbReference>
<protein>
    <recommendedName>
        <fullName evidence="6">Helicase SNF2</fullName>
    </recommendedName>
</protein>
<reference evidence="4 5" key="1">
    <citation type="submission" date="2016-05" db="EMBL/GenBank/DDBJ databases">
        <authorList>
            <person name="Lavstsen T."/>
            <person name="Jespersen J.S."/>
        </authorList>
    </citation>
    <scope>NUCLEOTIDE SEQUENCE [LARGE SCALE GENOMIC DNA]</scope>
    <source>
        <strain evidence="4 5">B7-9</strain>
    </source>
</reference>
<dbReference type="InterPro" id="IPR049730">
    <property type="entry name" value="SNF2/RAD54-like_C"/>
</dbReference>
<dbReference type="OrthoDB" id="9814088at2"/>
<dbReference type="InterPro" id="IPR022138">
    <property type="entry name" value="DUF3670"/>
</dbReference>
<feature type="domain" description="Helicase C-terminal" evidence="3">
    <location>
        <begin position="855"/>
        <end position="1016"/>
    </location>
</feature>
<dbReference type="SUPFAM" id="SSF52540">
    <property type="entry name" value="P-loop containing nucleoside triphosphate hydrolases"/>
    <property type="match status" value="2"/>
</dbReference>
<name>A0A2H3LAW3_9CHLR</name>
<dbReference type="CDD" id="cd18793">
    <property type="entry name" value="SF2_C_SNF"/>
    <property type="match status" value="1"/>
</dbReference>